<evidence type="ECO:0000313" key="2">
    <source>
        <dbReference type="Proteomes" id="UP001180973"/>
    </source>
</evidence>
<dbReference type="Proteomes" id="UP001180973">
    <property type="component" value="Unassembled WGS sequence"/>
</dbReference>
<sequence>MSAINTASSPLPAKPLVPYTRIRFNSESGEGVRFTVRHDNSDCNFAELNAPLVAALQAEPARSALVAAAPSVRRFMDDLGATRMRFIPYPLVIDRDEFDRMAEAACAMIEAQTVVIREFLRSGPPEKLLTEFGLPAEIAPFVNWEQLDSVEQVFARVDVLPTPSGYQFCEFNIDSSISGFEFHDCYQVMGEAVDIPWLAGTPRPEEQIADVVIRAFHQGSFDRVVVCDWSSRIGVGYFGFELLTETLRRRLPDVPVELVFHADYPERWLDPAAGKRTLVYRGFMHEDMDDDYDFITRLVGSGASVINLFEAEIRTHKRWMAMFWEERFASLLPEGVRDMVARYVPHTVSVTPENRDHLLADRAEYVFKFGHSSGGHDVMLGADHDADTIAVRLAERGPDGWLAQRRVQLAECRFAPEAGAEPVPHHVVLGLYVLGGECSGLNIRADRGSAVVNIHQSAASGWAIPMDADERRQLIERVQAMGPAARERH</sequence>
<protein>
    <recommendedName>
        <fullName evidence="3">Circularly permuted type 2 ATP-grasp protein</fullName>
    </recommendedName>
</protein>
<keyword evidence="2" id="KW-1185">Reference proteome</keyword>
<dbReference type="EMBL" id="JAVRFL010000001">
    <property type="protein sequence ID" value="MDT0527419.1"/>
    <property type="molecule type" value="Genomic_DNA"/>
</dbReference>
<comment type="caution">
    <text evidence="1">The sequence shown here is derived from an EMBL/GenBank/DDBJ whole genome shotgun (WGS) entry which is preliminary data.</text>
</comment>
<gene>
    <name evidence="1" type="ORF">RM555_00260</name>
</gene>
<evidence type="ECO:0000313" key="1">
    <source>
        <dbReference type="EMBL" id="MDT0527419.1"/>
    </source>
</evidence>
<proteinExistence type="predicted"/>
<evidence type="ECO:0008006" key="3">
    <source>
        <dbReference type="Google" id="ProtNLM"/>
    </source>
</evidence>
<dbReference type="SUPFAM" id="SSF56059">
    <property type="entry name" value="Glutathione synthetase ATP-binding domain-like"/>
    <property type="match status" value="1"/>
</dbReference>
<organism evidence="1 2">
    <name type="scientific">Micromonospora reichwaldensis</name>
    <dbReference type="NCBI Taxonomy" id="3075516"/>
    <lineage>
        <taxon>Bacteria</taxon>
        <taxon>Bacillati</taxon>
        <taxon>Actinomycetota</taxon>
        <taxon>Actinomycetes</taxon>
        <taxon>Micromonosporales</taxon>
        <taxon>Micromonosporaceae</taxon>
        <taxon>Micromonospora</taxon>
    </lineage>
</organism>
<name>A0ABU2WQ94_9ACTN</name>
<accession>A0ABU2WQ94</accession>
<reference evidence="1" key="1">
    <citation type="submission" date="2023-09" db="EMBL/GenBank/DDBJ databases">
        <title>30 novel species of actinomycetes from the DSMZ collection.</title>
        <authorList>
            <person name="Nouioui I."/>
        </authorList>
    </citation>
    <scope>NUCLEOTIDE SEQUENCE</scope>
    <source>
        <strain evidence="1">DSM 115977</strain>
    </source>
</reference>
<dbReference type="RefSeq" id="WP_311409852.1">
    <property type="nucleotide sequence ID" value="NZ_JAVRFL010000001.1"/>
</dbReference>